<dbReference type="AlphaFoldDB" id="V4AZQ3"/>
<evidence type="ECO:0000256" key="1">
    <source>
        <dbReference type="SAM" id="Phobius"/>
    </source>
</evidence>
<gene>
    <name evidence="2" type="ORF">LOTGIDRAFT_157917</name>
</gene>
<feature type="transmembrane region" description="Helical" evidence="1">
    <location>
        <begin position="27"/>
        <end position="49"/>
    </location>
</feature>
<dbReference type="KEGG" id="lgi:LOTGIDRAFT_157917"/>
<keyword evidence="1" id="KW-0812">Transmembrane</keyword>
<accession>V4AZQ3</accession>
<dbReference type="CTD" id="20237553"/>
<evidence type="ECO:0000313" key="2">
    <source>
        <dbReference type="EMBL" id="ESP00636.1"/>
    </source>
</evidence>
<proteinExistence type="predicted"/>
<keyword evidence="1" id="KW-1133">Transmembrane helix</keyword>
<dbReference type="GeneID" id="20237553"/>
<name>V4AZQ3_LOTGI</name>
<keyword evidence="1" id="KW-0472">Membrane</keyword>
<dbReference type="Proteomes" id="UP000030746">
    <property type="component" value="Unassembled WGS sequence"/>
</dbReference>
<dbReference type="HOGENOM" id="CLU_1857541_0_0_1"/>
<keyword evidence="3" id="KW-1185">Reference proteome</keyword>
<sequence>METNTLQSRLIWNSIGTLDLIPPDPPLNVLVIASAFLSMVFGTITDFPWISSFIKNWNRGLVKIGLVKTGRARQCLNLLSPLNGDTLRLFHLKGSSQPMSGSNPKPWVSQHDMSNSNIMLTNSGRPSLRQETMSSWLI</sequence>
<reference evidence="2 3" key="1">
    <citation type="journal article" date="2013" name="Nature">
        <title>Insights into bilaterian evolution from three spiralian genomes.</title>
        <authorList>
            <person name="Simakov O."/>
            <person name="Marletaz F."/>
            <person name="Cho S.J."/>
            <person name="Edsinger-Gonzales E."/>
            <person name="Havlak P."/>
            <person name="Hellsten U."/>
            <person name="Kuo D.H."/>
            <person name="Larsson T."/>
            <person name="Lv J."/>
            <person name="Arendt D."/>
            <person name="Savage R."/>
            <person name="Osoegawa K."/>
            <person name="de Jong P."/>
            <person name="Grimwood J."/>
            <person name="Chapman J.A."/>
            <person name="Shapiro H."/>
            <person name="Aerts A."/>
            <person name="Otillar R.P."/>
            <person name="Terry A.Y."/>
            <person name="Boore J.L."/>
            <person name="Grigoriev I.V."/>
            <person name="Lindberg D.R."/>
            <person name="Seaver E.C."/>
            <person name="Weisblat D.A."/>
            <person name="Putnam N.H."/>
            <person name="Rokhsar D.S."/>
        </authorList>
    </citation>
    <scope>NUCLEOTIDE SEQUENCE [LARGE SCALE GENOMIC DNA]</scope>
</reference>
<evidence type="ECO:0000313" key="3">
    <source>
        <dbReference type="Proteomes" id="UP000030746"/>
    </source>
</evidence>
<dbReference type="EMBL" id="KB200701">
    <property type="protein sequence ID" value="ESP00636.1"/>
    <property type="molecule type" value="Genomic_DNA"/>
</dbReference>
<dbReference type="RefSeq" id="XP_009048755.1">
    <property type="nucleotide sequence ID" value="XM_009050507.1"/>
</dbReference>
<organism evidence="2 3">
    <name type="scientific">Lottia gigantea</name>
    <name type="common">Giant owl limpet</name>
    <dbReference type="NCBI Taxonomy" id="225164"/>
    <lineage>
        <taxon>Eukaryota</taxon>
        <taxon>Metazoa</taxon>
        <taxon>Spiralia</taxon>
        <taxon>Lophotrochozoa</taxon>
        <taxon>Mollusca</taxon>
        <taxon>Gastropoda</taxon>
        <taxon>Patellogastropoda</taxon>
        <taxon>Lottioidea</taxon>
        <taxon>Lottiidae</taxon>
        <taxon>Lottia</taxon>
    </lineage>
</organism>
<protein>
    <submittedName>
        <fullName evidence="2">Uncharacterized protein</fullName>
    </submittedName>
</protein>